<evidence type="ECO:0000256" key="1">
    <source>
        <dbReference type="SAM" id="MobiDB-lite"/>
    </source>
</evidence>
<dbReference type="OrthoDB" id="8904409at2759"/>
<dbReference type="Pfam" id="PF15828">
    <property type="entry name" value="RDD1"/>
    <property type="match status" value="1"/>
</dbReference>
<comment type="caution">
    <text evidence="2">The sequence shown here is derived from an EMBL/GenBank/DDBJ whole genome shotgun (WGS) entry which is preliminary data.</text>
</comment>
<sequence length="130" mass="14803">MKPKSLCVPRLGLFEDVSGRYRRQVDAGAPEQSLDQPAEKRPRALHFTVLQERSPYEPLVENDSQHKLKEEKKAKKKDKYKKYRKNVGKALRYSWKCLMLGLQNFTVGYSTPLSAAATIVPDFHPGGAWG</sequence>
<name>A0A3N0YLG4_ANAGA</name>
<evidence type="ECO:0000313" key="3">
    <source>
        <dbReference type="Proteomes" id="UP000281406"/>
    </source>
</evidence>
<protein>
    <submittedName>
        <fullName evidence="2">Uncharacterized protein</fullName>
    </submittedName>
</protein>
<dbReference type="EMBL" id="RJVU01036174">
    <property type="protein sequence ID" value="ROL47004.1"/>
    <property type="molecule type" value="Genomic_DNA"/>
</dbReference>
<dbReference type="Proteomes" id="UP000281406">
    <property type="component" value="Unassembled WGS sequence"/>
</dbReference>
<dbReference type="PANTHER" id="PTHR14680">
    <property type="entry name" value="SI:DKEY-126G1.9-RELATED"/>
    <property type="match status" value="1"/>
</dbReference>
<organism evidence="2 3">
    <name type="scientific">Anabarilius grahami</name>
    <name type="common">Kanglang fish</name>
    <name type="synonym">Barilius grahami</name>
    <dbReference type="NCBI Taxonomy" id="495550"/>
    <lineage>
        <taxon>Eukaryota</taxon>
        <taxon>Metazoa</taxon>
        <taxon>Chordata</taxon>
        <taxon>Craniata</taxon>
        <taxon>Vertebrata</taxon>
        <taxon>Euteleostomi</taxon>
        <taxon>Actinopterygii</taxon>
        <taxon>Neopterygii</taxon>
        <taxon>Teleostei</taxon>
        <taxon>Ostariophysi</taxon>
        <taxon>Cypriniformes</taxon>
        <taxon>Xenocyprididae</taxon>
        <taxon>Xenocypridinae</taxon>
        <taxon>Xenocypridinae incertae sedis</taxon>
        <taxon>Anabarilius</taxon>
    </lineage>
</organism>
<evidence type="ECO:0000313" key="2">
    <source>
        <dbReference type="EMBL" id="ROL47004.1"/>
    </source>
</evidence>
<accession>A0A3N0YLG4</accession>
<dbReference type="AlphaFoldDB" id="A0A3N0YLG4"/>
<dbReference type="PANTHER" id="PTHR14680:SF1">
    <property type="entry name" value="REQUIRED FOR DRUG-INDUCED DEATH PROTEIN 1"/>
    <property type="match status" value="1"/>
</dbReference>
<feature type="compositionally biased region" description="Basic and acidic residues" evidence="1">
    <location>
        <begin position="63"/>
        <end position="73"/>
    </location>
</feature>
<dbReference type="InterPro" id="IPR031667">
    <property type="entry name" value="RDD1"/>
</dbReference>
<gene>
    <name evidence="2" type="ORF">DPX16_20656</name>
</gene>
<feature type="region of interest" description="Disordered" evidence="1">
    <location>
        <begin position="60"/>
        <end position="79"/>
    </location>
</feature>
<reference evidence="2 3" key="1">
    <citation type="submission" date="2018-10" db="EMBL/GenBank/DDBJ databases">
        <title>Genome assembly for a Yunnan-Guizhou Plateau 3E fish, Anabarilius grahami (Regan), and its evolutionary and genetic applications.</title>
        <authorList>
            <person name="Jiang W."/>
        </authorList>
    </citation>
    <scope>NUCLEOTIDE SEQUENCE [LARGE SCALE GENOMIC DNA]</scope>
    <source>
        <strain evidence="2">AG-KIZ</strain>
        <tissue evidence="2">Muscle</tissue>
    </source>
</reference>
<keyword evidence="3" id="KW-1185">Reference proteome</keyword>
<proteinExistence type="predicted"/>